<dbReference type="Pfam" id="PF01253">
    <property type="entry name" value="SUI1"/>
    <property type="match status" value="1"/>
</dbReference>
<dbReference type="PANTHER" id="PTHR12789:SF0">
    <property type="entry name" value="DENSITY-REGULATED PROTEIN"/>
    <property type="match status" value="1"/>
</dbReference>
<keyword evidence="3" id="KW-0648">Protein biosynthesis</keyword>
<dbReference type="Gene3D" id="3.30.780.10">
    <property type="entry name" value="SUI1-like domain"/>
    <property type="match status" value="1"/>
</dbReference>
<dbReference type="InterPro" id="IPR001950">
    <property type="entry name" value="SUI1"/>
</dbReference>
<evidence type="ECO:0000259" key="4">
    <source>
        <dbReference type="PROSITE" id="PS50296"/>
    </source>
</evidence>
<dbReference type="PANTHER" id="PTHR12789">
    <property type="entry name" value="DENSITY-REGULATED PROTEIN HOMOLOG"/>
    <property type="match status" value="1"/>
</dbReference>
<evidence type="ECO:0000256" key="3">
    <source>
        <dbReference type="ARBA" id="ARBA00022917"/>
    </source>
</evidence>
<comment type="similarity">
    <text evidence="1">Belongs to the SUI1 family.</text>
</comment>
<dbReference type="EMBL" id="KX764999">
    <property type="protein sequence ID" value="AOZ56086.1"/>
    <property type="molecule type" value="Genomic_DNA"/>
</dbReference>
<organism evidence="5">
    <name type="scientific">uncultured korarchaeote</name>
    <dbReference type="NCBI Taxonomy" id="161241"/>
    <lineage>
        <taxon>Archaea</taxon>
        <taxon>Thermoproteota</taxon>
        <taxon>environmental samples</taxon>
    </lineage>
</organism>
<evidence type="ECO:0000313" key="5">
    <source>
        <dbReference type="EMBL" id="AOZ56086.1"/>
    </source>
</evidence>
<keyword evidence="5" id="KW-0396">Initiation factor</keyword>
<keyword evidence="2" id="KW-0810">Translation regulation</keyword>
<dbReference type="GO" id="GO:0006417">
    <property type="term" value="P:regulation of translation"/>
    <property type="evidence" value="ECO:0007669"/>
    <property type="project" value="UniProtKB-KW"/>
</dbReference>
<dbReference type="GO" id="GO:0003729">
    <property type="term" value="F:mRNA binding"/>
    <property type="evidence" value="ECO:0007669"/>
    <property type="project" value="TreeGrafter"/>
</dbReference>
<dbReference type="CDD" id="cd11567">
    <property type="entry name" value="YciH_like"/>
    <property type="match status" value="1"/>
</dbReference>
<dbReference type="SUPFAM" id="SSF55159">
    <property type="entry name" value="eIF1-like"/>
    <property type="match status" value="1"/>
</dbReference>
<dbReference type="InterPro" id="IPR050318">
    <property type="entry name" value="DENR/SUI1_TIF"/>
</dbReference>
<dbReference type="GO" id="GO:0003743">
    <property type="term" value="F:translation initiation factor activity"/>
    <property type="evidence" value="ECO:0007669"/>
    <property type="project" value="UniProtKB-KW"/>
</dbReference>
<accession>A0A1L2JK39</accession>
<proteinExistence type="inferred from homology"/>
<dbReference type="NCBIfam" id="NF002096">
    <property type="entry name" value="PRK00939.1"/>
    <property type="match status" value="1"/>
</dbReference>
<name>A0A1L2JK39_9CREN</name>
<reference evidence="5" key="1">
    <citation type="journal article" date="2017" name="Nature">
        <title>Metagenomic exploration of ASGARD archaea illuminates the origin of cellular complexity in eukaryotes.</title>
        <authorList>
            <person name="Zaremba-Niedzwiedzka K."/>
            <person name="Caceres E.F."/>
            <person name="Saw J.H.W."/>
            <person name="Backstrom D."/>
            <person name="Juzokaite L."/>
            <person name="Vancaester E."/>
            <person name="Seitz K.W."/>
            <person name="Anantharaman K."/>
            <person name="Starnawski P."/>
            <person name="Kjeldsen K.U."/>
            <person name="Stott M.B."/>
            <person name="Nunoura T."/>
            <person name="Banfield J.F."/>
            <person name="Schramm A."/>
            <person name="Baker B.J."/>
            <person name="Spang A."/>
            <person name="Ettema T.J.G."/>
        </authorList>
    </citation>
    <scope>NUCLEOTIDE SEQUENCE</scope>
    <source>
        <strain evidence="5">TIV_2</strain>
    </source>
</reference>
<protein>
    <submittedName>
        <fullName evidence="5">Translation initiation factor 1</fullName>
    </submittedName>
</protein>
<dbReference type="AlphaFoldDB" id="A0A1L2JK39"/>
<dbReference type="GO" id="GO:0002188">
    <property type="term" value="P:translation reinitiation"/>
    <property type="evidence" value="ECO:0007669"/>
    <property type="project" value="TreeGrafter"/>
</dbReference>
<dbReference type="GO" id="GO:0001731">
    <property type="term" value="P:formation of translation preinitiation complex"/>
    <property type="evidence" value="ECO:0007669"/>
    <property type="project" value="TreeGrafter"/>
</dbReference>
<evidence type="ECO:0000256" key="2">
    <source>
        <dbReference type="ARBA" id="ARBA00022845"/>
    </source>
</evidence>
<dbReference type="InterPro" id="IPR005872">
    <property type="entry name" value="SUI1_arc_bac"/>
</dbReference>
<evidence type="ECO:0000256" key="1">
    <source>
        <dbReference type="ARBA" id="ARBA00005422"/>
    </source>
</evidence>
<sequence length="109" mass="12880">MEERIEGERLRDPITGLPIDLLAWEEIEKEQQIVRIKAERRRHKFVTIVEGLNLPRDMMKRLLKDLKSKLACGGTFKDGYILLQGDHRRKVKDILVSEWGIEEEKIEIE</sequence>
<dbReference type="InterPro" id="IPR036877">
    <property type="entry name" value="SUI1_dom_sf"/>
</dbReference>
<dbReference type="PROSITE" id="PS50296">
    <property type="entry name" value="SUI1"/>
    <property type="match status" value="1"/>
</dbReference>
<feature type="domain" description="SUI1" evidence="4">
    <location>
        <begin position="33"/>
        <end position="99"/>
    </location>
</feature>